<evidence type="ECO:0000313" key="1">
    <source>
        <dbReference type="EMBL" id="AGR42156.1"/>
    </source>
</evidence>
<protein>
    <submittedName>
        <fullName evidence="1">Uncharacterized protein</fullName>
    </submittedName>
</protein>
<accession>S5LZX3</accession>
<proteinExistence type="predicted"/>
<dbReference type="Proteomes" id="UP000014983">
    <property type="component" value="Chromosome"/>
</dbReference>
<dbReference type="HOGENOM" id="CLU_3376102_0_0_14"/>
<dbReference type="PATRIC" id="fig|1276221.3.peg.451"/>
<evidence type="ECO:0000313" key="2">
    <source>
        <dbReference type="Proteomes" id="UP000014983"/>
    </source>
</evidence>
<reference evidence="1 2" key="1">
    <citation type="journal article" date="2013" name="Genome Biol. Evol.">
        <title>Comparison of metabolic capacities and inference of gene content evolution in mosquito-associated Spiroplasma diminutum and S. taiwanense.</title>
        <authorList>
            <person name="Lo W.S."/>
            <person name="Ku C."/>
            <person name="Chen L.L."/>
            <person name="Chang T.H."/>
            <person name="Kuo C.H."/>
        </authorList>
    </citation>
    <scope>NUCLEOTIDE SEQUENCE [LARGE SCALE GENOMIC DNA]</scope>
    <source>
        <strain evidence="1">CUAS-1</strain>
    </source>
</reference>
<name>S5LZX3_9MOLU</name>
<dbReference type="STRING" id="1276221.SDIMI_v3c04520"/>
<keyword evidence="2" id="KW-1185">Reference proteome</keyword>
<sequence length="34" mass="3911">MTMCNICGNSYPMAESICENWYFGRTDDEDENNG</sequence>
<gene>
    <name evidence="1" type="ORF">SDIMI_v3c04520</name>
</gene>
<dbReference type="InParanoid" id="S5LZX3"/>
<dbReference type="KEGG" id="sdi:SDIMI_v3c04520"/>
<dbReference type="EMBL" id="CP005076">
    <property type="protein sequence ID" value="AGR42156.1"/>
    <property type="molecule type" value="Genomic_DNA"/>
</dbReference>
<organism evidence="1 2">
    <name type="scientific">Spiroplasma diminutum CUAS-1</name>
    <dbReference type="NCBI Taxonomy" id="1276221"/>
    <lineage>
        <taxon>Bacteria</taxon>
        <taxon>Bacillati</taxon>
        <taxon>Mycoplasmatota</taxon>
        <taxon>Mollicutes</taxon>
        <taxon>Entomoplasmatales</taxon>
        <taxon>Spiroplasmataceae</taxon>
        <taxon>Spiroplasma</taxon>
    </lineage>
</organism>
<dbReference type="AlphaFoldDB" id="S5LZX3"/>